<evidence type="ECO:0000256" key="7">
    <source>
        <dbReference type="ARBA" id="ARBA00022989"/>
    </source>
</evidence>
<keyword evidence="5 13" id="KW-0812">Transmembrane</keyword>
<dbReference type="Gene3D" id="1.10.3860.10">
    <property type="entry name" value="Sodium:dicarboxylate symporter"/>
    <property type="match status" value="2"/>
</dbReference>
<keyword evidence="9" id="KW-1015">Disulfide bond</keyword>
<feature type="transmembrane region" description="Helical" evidence="13">
    <location>
        <begin position="99"/>
        <end position="119"/>
    </location>
</feature>
<reference evidence="15" key="1">
    <citation type="journal article" date="2012" name="Nature">
        <title>The oyster genome reveals stress adaptation and complexity of shell formation.</title>
        <authorList>
            <person name="Zhang G."/>
            <person name="Fang X."/>
            <person name="Guo X."/>
            <person name="Li L."/>
            <person name="Luo R."/>
            <person name="Xu F."/>
            <person name="Yang P."/>
            <person name="Zhang L."/>
            <person name="Wang X."/>
            <person name="Qi H."/>
            <person name="Xiong Z."/>
            <person name="Que H."/>
            <person name="Xie Y."/>
            <person name="Holland P.W."/>
            <person name="Paps J."/>
            <person name="Zhu Y."/>
            <person name="Wu F."/>
            <person name="Chen Y."/>
            <person name="Wang J."/>
            <person name="Peng C."/>
            <person name="Meng J."/>
            <person name="Yang L."/>
            <person name="Liu J."/>
            <person name="Wen B."/>
            <person name="Zhang N."/>
            <person name="Huang Z."/>
            <person name="Zhu Q."/>
            <person name="Feng Y."/>
            <person name="Mount A."/>
            <person name="Hedgecock D."/>
            <person name="Xu Z."/>
            <person name="Liu Y."/>
            <person name="Domazet-Loso T."/>
            <person name="Du Y."/>
            <person name="Sun X."/>
            <person name="Zhang S."/>
            <person name="Liu B."/>
            <person name="Cheng P."/>
            <person name="Jiang X."/>
            <person name="Li J."/>
            <person name="Fan D."/>
            <person name="Wang W."/>
            <person name="Fu W."/>
            <person name="Wang T."/>
            <person name="Wang B."/>
            <person name="Zhang J."/>
            <person name="Peng Z."/>
            <person name="Li Y."/>
            <person name="Li N."/>
            <person name="Wang J."/>
            <person name="Chen M."/>
            <person name="He Y."/>
            <person name="Tan F."/>
            <person name="Song X."/>
            <person name="Zheng Q."/>
            <person name="Huang R."/>
            <person name="Yang H."/>
            <person name="Du X."/>
            <person name="Chen L."/>
            <person name="Yang M."/>
            <person name="Gaffney P.M."/>
            <person name="Wang S."/>
            <person name="Luo L."/>
            <person name="She Z."/>
            <person name="Ming Y."/>
            <person name="Huang W."/>
            <person name="Zhang S."/>
            <person name="Huang B."/>
            <person name="Zhang Y."/>
            <person name="Qu T."/>
            <person name="Ni P."/>
            <person name="Miao G."/>
            <person name="Wang J."/>
            <person name="Wang Q."/>
            <person name="Steinberg C.E."/>
            <person name="Wang H."/>
            <person name="Li N."/>
            <person name="Qian L."/>
            <person name="Zhang G."/>
            <person name="Li Y."/>
            <person name="Yang H."/>
            <person name="Liu X."/>
            <person name="Wang J."/>
            <person name="Yin Y."/>
            <person name="Wang J."/>
        </authorList>
    </citation>
    <scope>NUCLEOTIDE SEQUENCE [LARGE SCALE GENOMIC DNA]</scope>
    <source>
        <strain evidence="15">05x7-T-G4-1.051#20</strain>
    </source>
</reference>
<dbReference type="GO" id="GO:0015501">
    <property type="term" value="F:glutamate:sodium symporter activity"/>
    <property type="evidence" value="ECO:0007669"/>
    <property type="project" value="TreeGrafter"/>
</dbReference>
<keyword evidence="4" id="KW-0964">Secreted</keyword>
<dbReference type="GO" id="GO:0005313">
    <property type="term" value="F:L-glutamate transmembrane transporter activity"/>
    <property type="evidence" value="ECO:0007669"/>
    <property type="project" value="TreeGrafter"/>
</dbReference>
<keyword evidence="3" id="KW-0813">Transport</keyword>
<gene>
    <name evidence="15" type="ORF">CGI_10012016</name>
</gene>
<feature type="region of interest" description="Disordered" evidence="12">
    <location>
        <begin position="1"/>
        <end position="34"/>
    </location>
</feature>
<dbReference type="GO" id="GO:0004623">
    <property type="term" value="F:phospholipase A2 activity"/>
    <property type="evidence" value="ECO:0007669"/>
    <property type="project" value="InterPro"/>
</dbReference>
<keyword evidence="7 13" id="KW-1133">Transmembrane helix</keyword>
<dbReference type="GO" id="GO:0015175">
    <property type="term" value="F:neutral L-amino acid transmembrane transporter activity"/>
    <property type="evidence" value="ECO:0007669"/>
    <property type="project" value="TreeGrafter"/>
</dbReference>
<evidence type="ECO:0000256" key="3">
    <source>
        <dbReference type="ARBA" id="ARBA00022448"/>
    </source>
</evidence>
<keyword evidence="6" id="KW-0769">Symport</keyword>
<feature type="transmembrane region" description="Helical" evidence="13">
    <location>
        <begin position="354"/>
        <end position="380"/>
    </location>
</feature>
<dbReference type="GO" id="GO:0005576">
    <property type="term" value="C:extracellular region"/>
    <property type="evidence" value="ECO:0007669"/>
    <property type="project" value="UniProtKB-SubCell"/>
</dbReference>
<dbReference type="PANTHER" id="PTHR11958:SF99">
    <property type="entry name" value="SODIUM-DEPENDENT EXCITATORY AMINO ACID TRANSPORTER GLT-6-RELATED"/>
    <property type="match status" value="1"/>
</dbReference>
<evidence type="ECO:0000256" key="2">
    <source>
        <dbReference type="ARBA" id="ARBA00004613"/>
    </source>
</evidence>
<evidence type="ECO:0000256" key="11">
    <source>
        <dbReference type="RuleBase" id="RU003654"/>
    </source>
</evidence>
<dbReference type="InterPro" id="IPR016090">
    <property type="entry name" value="PLA2-like_dom"/>
</dbReference>
<evidence type="ECO:0000256" key="5">
    <source>
        <dbReference type="ARBA" id="ARBA00022692"/>
    </source>
</evidence>
<evidence type="ECO:0000256" key="6">
    <source>
        <dbReference type="ARBA" id="ARBA00022847"/>
    </source>
</evidence>
<feature type="transmembrane region" description="Helical" evidence="13">
    <location>
        <begin position="131"/>
        <end position="153"/>
    </location>
</feature>
<keyword evidence="8 13" id="KW-0472">Membrane</keyword>
<dbReference type="SMART" id="SM00085">
    <property type="entry name" value="PA2c"/>
    <property type="match status" value="1"/>
</dbReference>
<dbReference type="PANTHER" id="PTHR11958">
    <property type="entry name" value="SODIUM/DICARBOXYLATE SYMPORTER-RELATED"/>
    <property type="match status" value="1"/>
</dbReference>
<feature type="transmembrane region" description="Helical" evidence="13">
    <location>
        <begin position="317"/>
        <end position="342"/>
    </location>
</feature>
<dbReference type="PROSITE" id="PS00713">
    <property type="entry name" value="NA_DICARBOXYL_SYMP_1"/>
    <property type="match status" value="1"/>
</dbReference>
<dbReference type="GO" id="GO:0006644">
    <property type="term" value="P:phospholipid metabolic process"/>
    <property type="evidence" value="ECO:0007669"/>
    <property type="project" value="InterPro"/>
</dbReference>
<protein>
    <submittedName>
        <fullName evidence="15">Excitatory amino acid transporter 2</fullName>
    </submittedName>
</protein>
<dbReference type="CDD" id="cd00125">
    <property type="entry name" value="PLA2c"/>
    <property type="match status" value="1"/>
</dbReference>
<dbReference type="GO" id="GO:0050482">
    <property type="term" value="P:arachidonate secretion"/>
    <property type="evidence" value="ECO:0007669"/>
    <property type="project" value="InterPro"/>
</dbReference>
<accession>K1PHK7</accession>
<dbReference type="SUPFAM" id="SSF48619">
    <property type="entry name" value="Phospholipase A2, PLA2"/>
    <property type="match status" value="1"/>
</dbReference>
<feature type="transmembrane region" description="Helical" evidence="13">
    <location>
        <begin position="489"/>
        <end position="515"/>
    </location>
</feature>
<evidence type="ECO:0000256" key="13">
    <source>
        <dbReference type="SAM" id="Phobius"/>
    </source>
</evidence>
<dbReference type="EMBL" id="JH817064">
    <property type="protein sequence ID" value="EKC23472.1"/>
    <property type="molecule type" value="Genomic_DNA"/>
</dbReference>
<dbReference type="GO" id="GO:0005886">
    <property type="term" value="C:plasma membrane"/>
    <property type="evidence" value="ECO:0007669"/>
    <property type="project" value="TreeGrafter"/>
</dbReference>
<sequence length="795" mass="88001">MSEEEQTSPMMDKDKEPVPDGTGSAPSDGKKSRLDRIKRIKMGKKVKSCHSWGKENLLLVLTIGGVFMGIILGIALRAAEPSKEAIRLIAFPGDILMRMLKMMILPLIVSCMITGLTSMDVHSSGKMGLRGVLYYFVTTFLAIILGIILVVSIHPGDKANMPEEDEDAEKLGDDRVSSLDAFLDLIRNIFPDNIIQAGFQHLMTTYSDKTKLKKVYITVTQQDALDLNITDRVNMSLGLALSEKWQELVRMNKSDMFNSTKLYYKEPYVFTDQKQSLRNGINVLGIIGFFTAFGMLLSKMGEKGKIMVDFFSILNHIIMEMVNIIMWYSPIGIMFLVCGKILDIEDPGVMMERLGLYMLTVILGLFIHAFITLSLVYFAATRKNPFVILRGVLQALVTAFGTGSSSATLPVTFRCLEETLHIDSRVTRFILPIGATINMDGTALYEAVGPIFIAQMNDIELSFGQIVIISLTATCASIGAASIPSAGLITMLMVLTSVGLPTDDISLILAVDWFLDRIRTAINVLGDSYGAAIVAHLSKEELMGAEVHATDQELVVIEEEPEKSNGDANVYKLKPAGIIGPPQRPKVQTESTTAGTRLSAPAINVTRDRLLQQGVRRLLLLSLPKKRDFPLYKRVERMANLSLFFTTVLVVLLVSVYPGESKTVHKRSVFQMCELVQFYTGNSCYDYNDYGCFCGYGQVGYKAVDRVDGCCRKHDSCYGRVNCYFGAQFVPFVTSCNSTTQECQCTDPAGSCARDVCDCDLEFAACLRGQPVHSVFMNYDRTQCKLSPPRLVVQD</sequence>
<comment type="similarity">
    <text evidence="11">Belongs to the phospholipase A2 family.</text>
</comment>
<dbReference type="PROSITE" id="PS00118">
    <property type="entry name" value="PA2_HIS"/>
    <property type="match status" value="1"/>
</dbReference>
<dbReference type="Pfam" id="PF00375">
    <property type="entry name" value="SDF"/>
    <property type="match status" value="1"/>
</dbReference>
<feature type="domain" description="Phospholipase A2-like central" evidence="14">
    <location>
        <begin position="668"/>
        <end position="785"/>
    </location>
</feature>
<evidence type="ECO:0000313" key="15">
    <source>
        <dbReference type="EMBL" id="EKC23472.1"/>
    </source>
</evidence>
<evidence type="ECO:0000256" key="1">
    <source>
        <dbReference type="ARBA" id="ARBA00004141"/>
    </source>
</evidence>
<proteinExistence type="inferred from homology"/>
<evidence type="ECO:0000256" key="12">
    <source>
        <dbReference type="SAM" id="MobiDB-lite"/>
    </source>
</evidence>
<evidence type="ECO:0000256" key="9">
    <source>
        <dbReference type="ARBA" id="ARBA00023157"/>
    </source>
</evidence>
<dbReference type="PRINTS" id="PR00173">
    <property type="entry name" value="EDTRNSPORT"/>
</dbReference>
<dbReference type="Pfam" id="PF00068">
    <property type="entry name" value="Phospholip_A2_1"/>
    <property type="match status" value="1"/>
</dbReference>
<dbReference type="InterPro" id="IPR018107">
    <property type="entry name" value="Na-dicarboxylate_symporter_CS"/>
</dbReference>
<comment type="subcellular location">
    <subcellularLocation>
        <location evidence="1">Membrane</location>
        <topology evidence="1">Multi-pass membrane protein</topology>
    </subcellularLocation>
    <subcellularLocation>
        <location evidence="2">Secreted</location>
    </subcellularLocation>
</comment>
<dbReference type="Gene3D" id="1.20.90.10">
    <property type="entry name" value="Phospholipase A2 domain"/>
    <property type="match status" value="1"/>
</dbReference>
<feature type="transmembrane region" description="Helical" evidence="13">
    <location>
        <begin position="461"/>
        <end position="483"/>
    </location>
</feature>
<dbReference type="InterPro" id="IPR036458">
    <property type="entry name" value="Na:dicarbo_symporter_sf"/>
</dbReference>
<dbReference type="PROSITE" id="PS00119">
    <property type="entry name" value="PA2_ASP"/>
    <property type="match status" value="1"/>
</dbReference>
<dbReference type="InterPro" id="IPR033113">
    <property type="entry name" value="PLA2_histidine"/>
</dbReference>
<dbReference type="AlphaFoldDB" id="K1PHK7"/>
<feature type="transmembrane region" description="Helical" evidence="13">
    <location>
        <begin position="638"/>
        <end position="657"/>
    </location>
</feature>
<feature type="transmembrane region" description="Helical" evidence="13">
    <location>
        <begin position="57"/>
        <end position="79"/>
    </location>
</feature>
<dbReference type="SUPFAM" id="SSF118215">
    <property type="entry name" value="Proton glutamate symport protein"/>
    <property type="match status" value="1"/>
</dbReference>
<dbReference type="InParanoid" id="K1PHK7"/>
<evidence type="ECO:0000256" key="8">
    <source>
        <dbReference type="ARBA" id="ARBA00023136"/>
    </source>
</evidence>
<organism evidence="15">
    <name type="scientific">Magallana gigas</name>
    <name type="common">Pacific oyster</name>
    <name type="synonym">Crassostrea gigas</name>
    <dbReference type="NCBI Taxonomy" id="29159"/>
    <lineage>
        <taxon>Eukaryota</taxon>
        <taxon>Metazoa</taxon>
        <taxon>Spiralia</taxon>
        <taxon>Lophotrochozoa</taxon>
        <taxon>Mollusca</taxon>
        <taxon>Bivalvia</taxon>
        <taxon>Autobranchia</taxon>
        <taxon>Pteriomorphia</taxon>
        <taxon>Ostreida</taxon>
        <taxon>Ostreoidea</taxon>
        <taxon>Ostreidae</taxon>
        <taxon>Magallana</taxon>
    </lineage>
</organism>
<dbReference type="InterPro" id="IPR033112">
    <property type="entry name" value="PLA2_Asp_AS"/>
</dbReference>
<evidence type="ECO:0000259" key="14">
    <source>
        <dbReference type="SMART" id="SM00085"/>
    </source>
</evidence>
<evidence type="ECO:0000256" key="4">
    <source>
        <dbReference type="ARBA" id="ARBA00022525"/>
    </source>
</evidence>
<dbReference type="InterPro" id="IPR001991">
    <property type="entry name" value="Na-dicarboxylate_symporter"/>
</dbReference>
<feature type="transmembrane region" description="Helical" evidence="13">
    <location>
        <begin position="280"/>
        <end position="297"/>
    </location>
</feature>
<dbReference type="InterPro" id="IPR036444">
    <property type="entry name" value="PLipase_A2_dom_sf"/>
</dbReference>
<dbReference type="HOGENOM" id="CLU_019375_3_2_1"/>
<dbReference type="InterPro" id="IPR050746">
    <property type="entry name" value="DAACS"/>
</dbReference>
<dbReference type="PROSITE" id="PS00714">
    <property type="entry name" value="NA_DICARBOXYL_SYMP_2"/>
    <property type="match status" value="1"/>
</dbReference>
<dbReference type="FunCoup" id="K1PHK7">
    <property type="interactions" value="91"/>
</dbReference>
<name>K1PHK7_MAGGI</name>
<keyword evidence="10" id="KW-0325">Glycoprotein</keyword>
<evidence type="ECO:0000256" key="10">
    <source>
        <dbReference type="ARBA" id="ARBA00023180"/>
    </source>
</evidence>